<dbReference type="EMBL" id="MHSS01000004">
    <property type="protein sequence ID" value="OHA48712.1"/>
    <property type="molecule type" value="Genomic_DNA"/>
</dbReference>
<evidence type="ECO:0000313" key="2">
    <source>
        <dbReference type="EMBL" id="OHA48712.1"/>
    </source>
</evidence>
<dbReference type="STRING" id="1802362.A2806_01135"/>
<feature type="compositionally biased region" description="Basic and acidic residues" evidence="1">
    <location>
        <begin position="121"/>
        <end position="146"/>
    </location>
</feature>
<sequence>MPVLTPQLSPQLLETAGDERTEKAIAWIAQRWKLKSADDFVAQGANFQEALRQSQVFVLSQTVGEVLAGKLHPNFVVKTLEERLNIPRDRARDIAHDVSREIFSRVRRELMDYYRITPEQKVAHPSRDADLRGQDADKHGQQEEPMKPSMAESIQGTGYRAQESEDGGQGIEIGEPGLAISNQKSEIGDRGMEVKEEAPAPPQESELKEIPQQPPFDATLGKPSLVEQVEEKSFPENIQQTGDRGQETGAQGTGDGGQGTVNGKPVAGHDKPEHFEPGPGQVIDLR</sequence>
<dbReference type="AlphaFoldDB" id="A0A1G2PM69"/>
<evidence type="ECO:0000313" key="3">
    <source>
        <dbReference type="Proteomes" id="UP000177629"/>
    </source>
</evidence>
<proteinExistence type="predicted"/>
<organism evidence="2 3">
    <name type="scientific">Candidatus Terrybacteria bacterium RIFCSPHIGHO2_01_FULL_48_17</name>
    <dbReference type="NCBI Taxonomy" id="1802362"/>
    <lineage>
        <taxon>Bacteria</taxon>
        <taxon>Candidatus Terryibacteriota</taxon>
    </lineage>
</organism>
<reference evidence="2 3" key="1">
    <citation type="journal article" date="2016" name="Nat. Commun.">
        <title>Thousands of microbial genomes shed light on interconnected biogeochemical processes in an aquifer system.</title>
        <authorList>
            <person name="Anantharaman K."/>
            <person name="Brown C.T."/>
            <person name="Hug L.A."/>
            <person name="Sharon I."/>
            <person name="Castelle C.J."/>
            <person name="Probst A.J."/>
            <person name="Thomas B.C."/>
            <person name="Singh A."/>
            <person name="Wilkins M.J."/>
            <person name="Karaoz U."/>
            <person name="Brodie E.L."/>
            <person name="Williams K.H."/>
            <person name="Hubbard S.S."/>
            <person name="Banfield J.F."/>
        </authorList>
    </citation>
    <scope>NUCLEOTIDE SEQUENCE [LARGE SCALE GENOMIC DNA]</scope>
</reference>
<comment type="caution">
    <text evidence="2">The sequence shown here is derived from an EMBL/GenBank/DDBJ whole genome shotgun (WGS) entry which is preliminary data.</text>
</comment>
<dbReference type="Proteomes" id="UP000177629">
    <property type="component" value="Unassembled WGS sequence"/>
</dbReference>
<feature type="compositionally biased region" description="Basic and acidic residues" evidence="1">
    <location>
        <begin position="186"/>
        <end position="198"/>
    </location>
</feature>
<gene>
    <name evidence="2" type="ORF">A2806_01135</name>
</gene>
<accession>A0A1G2PM69</accession>
<protein>
    <submittedName>
        <fullName evidence="2">Uncharacterized protein</fullName>
    </submittedName>
</protein>
<feature type="compositionally biased region" description="Basic and acidic residues" evidence="1">
    <location>
        <begin position="267"/>
        <end position="276"/>
    </location>
</feature>
<feature type="compositionally biased region" description="Gly residues" evidence="1">
    <location>
        <begin position="251"/>
        <end position="260"/>
    </location>
</feature>
<feature type="region of interest" description="Disordered" evidence="1">
    <location>
        <begin position="121"/>
        <end position="286"/>
    </location>
</feature>
<name>A0A1G2PM69_9BACT</name>
<evidence type="ECO:0000256" key="1">
    <source>
        <dbReference type="SAM" id="MobiDB-lite"/>
    </source>
</evidence>